<feature type="transmembrane region" description="Helical" evidence="1">
    <location>
        <begin position="243"/>
        <end position="265"/>
    </location>
</feature>
<gene>
    <name evidence="2" type="ORF">B0A49_08722</name>
</gene>
<keyword evidence="1" id="KW-0472">Membrane</keyword>
<accession>A0A4U0WQQ3</accession>
<dbReference type="EMBL" id="NAJN01001104">
    <property type="protein sequence ID" value="TKA65734.1"/>
    <property type="molecule type" value="Genomic_DNA"/>
</dbReference>
<evidence type="ECO:0000313" key="3">
    <source>
        <dbReference type="Proteomes" id="UP000308768"/>
    </source>
</evidence>
<keyword evidence="3" id="KW-1185">Reference proteome</keyword>
<organism evidence="2 3">
    <name type="scientific">Cryomyces minteri</name>
    <dbReference type="NCBI Taxonomy" id="331657"/>
    <lineage>
        <taxon>Eukaryota</taxon>
        <taxon>Fungi</taxon>
        <taxon>Dikarya</taxon>
        <taxon>Ascomycota</taxon>
        <taxon>Pezizomycotina</taxon>
        <taxon>Dothideomycetes</taxon>
        <taxon>Dothideomycetes incertae sedis</taxon>
        <taxon>Cryomyces</taxon>
    </lineage>
</organism>
<evidence type="ECO:0000256" key="1">
    <source>
        <dbReference type="SAM" id="Phobius"/>
    </source>
</evidence>
<keyword evidence="1" id="KW-0812">Transmembrane</keyword>
<name>A0A4U0WQQ3_9PEZI</name>
<dbReference type="Proteomes" id="UP000308768">
    <property type="component" value="Unassembled WGS sequence"/>
</dbReference>
<reference evidence="2 3" key="1">
    <citation type="submission" date="2017-03" db="EMBL/GenBank/DDBJ databases">
        <title>Genomes of endolithic fungi from Antarctica.</title>
        <authorList>
            <person name="Coleine C."/>
            <person name="Masonjones S."/>
            <person name="Stajich J.E."/>
        </authorList>
    </citation>
    <scope>NUCLEOTIDE SEQUENCE [LARGE SCALE GENOMIC DNA]</scope>
    <source>
        <strain evidence="2 3">CCFEE 5187</strain>
    </source>
</reference>
<evidence type="ECO:0000313" key="2">
    <source>
        <dbReference type="EMBL" id="TKA65734.1"/>
    </source>
</evidence>
<proteinExistence type="predicted"/>
<dbReference type="AlphaFoldDB" id="A0A4U0WQQ3"/>
<feature type="transmembrane region" description="Helical" evidence="1">
    <location>
        <begin position="6"/>
        <end position="29"/>
    </location>
</feature>
<feature type="transmembrane region" description="Helical" evidence="1">
    <location>
        <begin position="41"/>
        <end position="59"/>
    </location>
</feature>
<protein>
    <submittedName>
        <fullName evidence="2">Uncharacterized protein</fullName>
    </submittedName>
</protein>
<keyword evidence="1" id="KW-1133">Transmembrane helix</keyword>
<comment type="caution">
    <text evidence="2">The sequence shown here is derived from an EMBL/GenBank/DDBJ whole genome shotgun (WGS) entry which is preliminary data.</text>
</comment>
<sequence>MKWAYAIVLILLLITFAALLFCVAVVLLVTYDYLWEDVADAFESFWLLVFTVARFWHLLTQVASGALMGDVLEALEWDDAESDDGSDVATDDEFFDANASGQNAVNEPSPSSINLPIYASTIQRYSLPDAPATPFETPSTNMAYVPPAPLLLYGATQTTTLTTTTTYTTLPFPTGVDGKLWMAPLPVLVLTQMEVVVVNANGGLATATVIQPTPPPGVPDPGAKLRLIPPLTGWRSWGPSSRLGIVLCAALSVLLLLSTLFCSFYSRRRAKAVLREWEGGPTFDNEDENGAELRWERMKRLVERVQGMGRELEAEQGVIIGLETIEVGAAAERVLGTLGGGRTVGESVAAARGATVRSGGDIEVR</sequence>